<dbReference type="OrthoDB" id="3521766at2"/>
<keyword evidence="1" id="KW-0378">Hydrolase</keyword>
<dbReference type="Proteomes" id="UP000076715">
    <property type="component" value="Unassembled WGS sequence"/>
</dbReference>
<evidence type="ECO:0008006" key="6">
    <source>
        <dbReference type="Google" id="ProtNLM"/>
    </source>
</evidence>
<dbReference type="SMART" id="SM00228">
    <property type="entry name" value="PDZ"/>
    <property type="match status" value="1"/>
</dbReference>
<dbReference type="GO" id="GO:0006508">
    <property type="term" value="P:proteolysis"/>
    <property type="evidence" value="ECO:0007669"/>
    <property type="project" value="InterPro"/>
</dbReference>
<dbReference type="Pfam" id="PF13650">
    <property type="entry name" value="Asp_protease_2"/>
    <property type="match status" value="1"/>
</dbReference>
<evidence type="ECO:0000259" key="3">
    <source>
        <dbReference type="PROSITE" id="PS50175"/>
    </source>
</evidence>
<evidence type="ECO:0000259" key="2">
    <source>
        <dbReference type="PROSITE" id="PS50106"/>
    </source>
</evidence>
<gene>
    <name evidence="4" type="ORF">AWE51_06160</name>
</gene>
<dbReference type="InterPro" id="IPR001478">
    <property type="entry name" value="PDZ"/>
</dbReference>
<dbReference type="SUPFAM" id="SSF50156">
    <property type="entry name" value="PDZ domain-like"/>
    <property type="match status" value="1"/>
</dbReference>
<feature type="domain" description="Peptidase A2" evidence="3">
    <location>
        <begin position="64"/>
        <end position="100"/>
    </location>
</feature>
<dbReference type="InterPro" id="IPR036034">
    <property type="entry name" value="PDZ_sf"/>
</dbReference>
<dbReference type="AlphaFoldDB" id="A0A163AGI9"/>
<dbReference type="InterPro" id="IPR041489">
    <property type="entry name" value="PDZ_6"/>
</dbReference>
<dbReference type="PROSITE" id="PS50106">
    <property type="entry name" value="PDZ"/>
    <property type="match status" value="1"/>
</dbReference>
<dbReference type="Gene3D" id="2.40.70.10">
    <property type="entry name" value="Acid Proteases"/>
    <property type="match status" value="2"/>
</dbReference>
<evidence type="ECO:0000313" key="5">
    <source>
        <dbReference type="Proteomes" id="UP000076715"/>
    </source>
</evidence>
<dbReference type="GO" id="GO:0004190">
    <property type="term" value="F:aspartic-type endopeptidase activity"/>
    <property type="evidence" value="ECO:0007669"/>
    <property type="project" value="InterPro"/>
</dbReference>
<reference evidence="4 5" key="1">
    <citation type="submission" date="2016-01" db="EMBL/GenBank/DDBJ databases">
        <title>The draft genome sequence of Aquimarina sp. RZW4-3-2.</title>
        <authorList>
            <person name="Wang Y."/>
        </authorList>
    </citation>
    <scope>NUCLEOTIDE SEQUENCE [LARGE SCALE GENOMIC DNA]</scope>
    <source>
        <strain evidence="4 5">RZW4-3-2</strain>
    </source>
</reference>
<feature type="domain" description="PDZ" evidence="2">
    <location>
        <begin position="385"/>
        <end position="428"/>
    </location>
</feature>
<dbReference type="InterPro" id="IPR021109">
    <property type="entry name" value="Peptidase_aspartic_dom_sf"/>
</dbReference>
<name>A0A163AGI9_9FLAO</name>
<dbReference type="RefSeq" id="WP_066314130.1">
    <property type="nucleotide sequence ID" value="NZ_CANLSS010000013.1"/>
</dbReference>
<dbReference type="Pfam" id="PF17820">
    <property type="entry name" value="PDZ_6"/>
    <property type="match status" value="1"/>
</dbReference>
<keyword evidence="5" id="KW-1185">Reference proteome</keyword>
<comment type="caution">
    <text evidence="4">The sequence shown here is derived from an EMBL/GenBank/DDBJ whole genome shotgun (WGS) entry which is preliminary data.</text>
</comment>
<accession>A0A163AGI9</accession>
<proteinExistence type="predicted"/>
<dbReference type="SUPFAM" id="SSF50630">
    <property type="entry name" value="Acid proteases"/>
    <property type="match status" value="1"/>
</dbReference>
<dbReference type="PROSITE" id="PS50175">
    <property type="entry name" value="ASP_PROT_RETROV"/>
    <property type="match status" value="1"/>
</dbReference>
<dbReference type="InterPro" id="IPR001995">
    <property type="entry name" value="Peptidase_A2_cat"/>
</dbReference>
<protein>
    <recommendedName>
        <fullName evidence="6">PDZ domain-containing protein</fullName>
    </recommendedName>
</protein>
<evidence type="ECO:0000256" key="1">
    <source>
        <dbReference type="ARBA" id="ARBA00022801"/>
    </source>
</evidence>
<organism evidence="4 5">
    <name type="scientific">Aquimarina aggregata</name>
    <dbReference type="NCBI Taxonomy" id="1642818"/>
    <lineage>
        <taxon>Bacteria</taxon>
        <taxon>Pseudomonadati</taxon>
        <taxon>Bacteroidota</taxon>
        <taxon>Flavobacteriia</taxon>
        <taxon>Flavobacteriales</taxon>
        <taxon>Flavobacteriaceae</taxon>
        <taxon>Aquimarina</taxon>
    </lineage>
</organism>
<dbReference type="STRING" id="1642818.AWE51_06160"/>
<dbReference type="Gene3D" id="2.30.42.10">
    <property type="match status" value="1"/>
</dbReference>
<evidence type="ECO:0000313" key="4">
    <source>
        <dbReference type="EMBL" id="KZS40533.1"/>
    </source>
</evidence>
<dbReference type="EMBL" id="LQRT01000013">
    <property type="protein sequence ID" value="KZS40533.1"/>
    <property type="molecule type" value="Genomic_DNA"/>
</dbReference>
<sequence length="454" mass="51791">MKILVLDFYHFLKSKVLIVLLIFNLTLSAQTNFRLPNGVSSDKIRFELANNLIIIPVFINGIELSFILDTGVGSTIIFSVDNKSSLELKNASKIYLRGLGNGEPVEAIKSLNNQLSIGKANSGNHKVYLIFDESINFSPRMGFPVHGIIGYDFFKDFVVDINYSKKYIKLSDPKTYKYKKCKKCYETNIDFGNQKKRPVITAKYLSKTKGLIDVRLLLDSGSGSSLWLFENEEKGISIPDNTFRDFLGKGFNGDIYGEKTKIDEFKIGDFEMKNVTTSFPDSIYIQGISLQKRQGSLGGNVLRKFNLIVDYPHEKISFKKNKDFDKPFYYNMSGLSIQHVGFTVSAKNYDYEEKKTQAYLGLNEVVTKKTYQLANNFLLIPKYEISDIRDNSPADDIGLQKGDIILKVNGREAYKFKLSEINNLFYSEEGKKIKMTVLRLGVKLNYEFYLKKVI</sequence>